<keyword evidence="2" id="KW-0493">Microtubule</keyword>
<dbReference type="InterPro" id="IPR036961">
    <property type="entry name" value="Kinesin_motor_dom_sf"/>
</dbReference>
<dbReference type="GO" id="GO:0003777">
    <property type="term" value="F:microtubule motor activity"/>
    <property type="evidence" value="ECO:0007669"/>
    <property type="project" value="InterPro"/>
</dbReference>
<name>A0A8K0MG26_9ROSA</name>
<keyword evidence="3 7" id="KW-0547">Nucleotide-binding</keyword>
<keyword evidence="5 8" id="KW-0175">Coiled coil</keyword>
<dbReference type="Pfam" id="PF00225">
    <property type="entry name" value="Kinesin"/>
    <property type="match status" value="1"/>
</dbReference>
<evidence type="ECO:0000256" key="6">
    <source>
        <dbReference type="ARBA" id="ARBA00023175"/>
    </source>
</evidence>
<keyword evidence="4 7" id="KW-0067">ATP-binding</keyword>
<gene>
    <name evidence="10" type="ORF">FNV43_RR14060</name>
</gene>
<proteinExistence type="inferred from homology"/>
<evidence type="ECO:0000256" key="2">
    <source>
        <dbReference type="ARBA" id="ARBA00022701"/>
    </source>
</evidence>
<evidence type="ECO:0000256" key="8">
    <source>
        <dbReference type="SAM" id="Coils"/>
    </source>
</evidence>
<dbReference type="PANTHER" id="PTHR47972:SF23">
    <property type="entry name" value="KINESIN MOTOR DOMAIN-CONTAINING PROTEIN"/>
    <property type="match status" value="1"/>
</dbReference>
<organism evidence="10 11">
    <name type="scientific">Rhamnella rubrinervis</name>
    <dbReference type="NCBI Taxonomy" id="2594499"/>
    <lineage>
        <taxon>Eukaryota</taxon>
        <taxon>Viridiplantae</taxon>
        <taxon>Streptophyta</taxon>
        <taxon>Embryophyta</taxon>
        <taxon>Tracheophyta</taxon>
        <taxon>Spermatophyta</taxon>
        <taxon>Magnoliopsida</taxon>
        <taxon>eudicotyledons</taxon>
        <taxon>Gunneridae</taxon>
        <taxon>Pentapetalae</taxon>
        <taxon>rosids</taxon>
        <taxon>fabids</taxon>
        <taxon>Rosales</taxon>
        <taxon>Rhamnaceae</taxon>
        <taxon>rhamnoid group</taxon>
        <taxon>Rhamneae</taxon>
        <taxon>Rhamnella</taxon>
    </lineage>
</organism>
<evidence type="ECO:0000313" key="10">
    <source>
        <dbReference type="EMBL" id="KAF3444368.1"/>
    </source>
</evidence>
<feature type="binding site" evidence="7">
    <location>
        <begin position="180"/>
        <end position="187"/>
    </location>
    <ligand>
        <name>ATP</name>
        <dbReference type="ChEBI" id="CHEBI:30616"/>
    </ligand>
</feature>
<evidence type="ECO:0000256" key="5">
    <source>
        <dbReference type="ARBA" id="ARBA00023054"/>
    </source>
</evidence>
<sequence>MESRKSVHKLAETIHSFVGLKSHLTSSWVKSVSNIIKSLPYGISYFETRDSSEKRDGDTDISSVILKIKGELATLTAYINQLNTQRSQVLNDLLDLKGNIRVFCRIRPIITGENFGRFRLLSALDSSNVLLKFADNNKSKTYSFDKVFSPDSTQDEVFSEVEPVIKSVLDGYNACIFAFGQTGTGKTFTMEGTQHFPGVVPRAIEALFKQAVDSNRAFLFSFSMMEIYLGNLKDLLVPHPTKPTDCMPPCLSIRTDLKGEVEIENLVAAQVSDLKQAMKLYRLGCRFRSTAPTNSNITSSRSHCLIRLSITCHDAPERRRETNKIWLIDLGGSERVLKTMARGRRLEEGKAINLSLSALGDVIYALQKKKGHVPYRNSKLTQVLKDSLGDDSKTLMLVHISPKEDDLCETICSLNFATRARKIHLGIADSTEERKQKEIAMTNLQQKMKMIEDERQDVRRNIKKLLVELENLSRTAPASNEQLDASNLFIEINHNLERTSNEITDVTAASTLRVPRFMRPTVCSRGKSGINHQTTDDKAKFTARWRRPLFRRAESVSFPVKSTSAYNSDCSTSRTSCLVDLNVESGADKGTRYIEEKSEYDVKKVVFPEQETSPKSSVSGCLVNDEGCGNRKINSCSSTKYLKVDSWLRLHKKEPATSSNTHGNKRVLSIPAPRKKQNCGGQKKDNFEDTKDHYNEITAKNNANHEKLEKCADVKGTGMSIQETVIHNPPTLLEDLVSREDFISRDSRRDLKCALDDIGEIIIHTKSSLDGLSVVENKSGSSSPTNIWCSTFNFNQDDNRVNKLFEMQEKTEGIEYSNYFLADKSKRSQHSLPDLAYRMLDVRREDSGLAISISEQKSYCSHVASEIGMEDVLEEDLDTLDQCSALGPKPSILEMRSQRTLFMDNAHPDEIFTKLVKSKESTRNSGIYHLLKERIQNLWGAALLGLGLQSLGLEHEFFHGLMI</sequence>
<dbReference type="AlphaFoldDB" id="A0A8K0MG26"/>
<comment type="caution">
    <text evidence="10">The sequence shown here is derived from an EMBL/GenBank/DDBJ whole genome shotgun (WGS) entry which is preliminary data.</text>
</comment>
<dbReference type="SUPFAM" id="SSF52540">
    <property type="entry name" value="P-loop containing nucleoside triphosphate hydrolases"/>
    <property type="match status" value="1"/>
</dbReference>
<evidence type="ECO:0000256" key="7">
    <source>
        <dbReference type="PROSITE-ProRule" id="PRU00283"/>
    </source>
</evidence>
<dbReference type="OrthoDB" id="3176171at2759"/>
<dbReference type="InterPro" id="IPR001752">
    <property type="entry name" value="Kinesin_motor_dom"/>
</dbReference>
<dbReference type="PRINTS" id="PR00380">
    <property type="entry name" value="KINESINHEAVY"/>
</dbReference>
<dbReference type="Proteomes" id="UP000796880">
    <property type="component" value="Unassembled WGS sequence"/>
</dbReference>
<accession>A0A8K0MG26</accession>
<dbReference type="GO" id="GO:0005524">
    <property type="term" value="F:ATP binding"/>
    <property type="evidence" value="ECO:0007669"/>
    <property type="project" value="UniProtKB-UniRule"/>
</dbReference>
<evidence type="ECO:0000313" key="11">
    <source>
        <dbReference type="Proteomes" id="UP000796880"/>
    </source>
</evidence>
<dbReference type="SMART" id="SM00129">
    <property type="entry name" value="KISc"/>
    <property type="match status" value="1"/>
</dbReference>
<feature type="coiled-coil region" evidence="8">
    <location>
        <begin position="427"/>
        <end position="475"/>
    </location>
</feature>
<dbReference type="PANTHER" id="PTHR47972">
    <property type="entry name" value="KINESIN-LIKE PROTEIN KLP-3"/>
    <property type="match status" value="1"/>
</dbReference>
<keyword evidence="11" id="KW-1185">Reference proteome</keyword>
<evidence type="ECO:0000256" key="1">
    <source>
        <dbReference type="ARBA" id="ARBA00010899"/>
    </source>
</evidence>
<dbReference type="GO" id="GO:0008017">
    <property type="term" value="F:microtubule binding"/>
    <property type="evidence" value="ECO:0007669"/>
    <property type="project" value="InterPro"/>
</dbReference>
<reference evidence="10" key="1">
    <citation type="submission" date="2020-03" db="EMBL/GenBank/DDBJ databases">
        <title>A high-quality chromosome-level genome assembly of a woody plant with both climbing and erect habits, Rhamnella rubrinervis.</title>
        <authorList>
            <person name="Lu Z."/>
            <person name="Yang Y."/>
            <person name="Zhu X."/>
            <person name="Sun Y."/>
        </authorList>
    </citation>
    <scope>NUCLEOTIDE SEQUENCE</scope>
    <source>
        <strain evidence="10">BYM</strain>
        <tissue evidence="10">Leaf</tissue>
    </source>
</reference>
<dbReference type="EMBL" id="VOIH02000006">
    <property type="protein sequence ID" value="KAF3444368.1"/>
    <property type="molecule type" value="Genomic_DNA"/>
</dbReference>
<feature type="domain" description="Kinesin motor" evidence="9">
    <location>
        <begin position="99"/>
        <end position="423"/>
    </location>
</feature>
<keyword evidence="6 7" id="KW-0505">Motor protein</keyword>
<dbReference type="GO" id="GO:0007018">
    <property type="term" value="P:microtubule-based movement"/>
    <property type="evidence" value="ECO:0007669"/>
    <property type="project" value="InterPro"/>
</dbReference>
<comment type="similarity">
    <text evidence="1">Belongs to the TRAFAC class myosin-kinesin ATPase superfamily. Kinesin family. KIN-14 subfamily.</text>
</comment>
<protein>
    <recommendedName>
        <fullName evidence="9">Kinesin motor domain-containing protein</fullName>
    </recommendedName>
</protein>
<dbReference type="InterPro" id="IPR027417">
    <property type="entry name" value="P-loop_NTPase"/>
</dbReference>
<dbReference type="PROSITE" id="PS50067">
    <property type="entry name" value="KINESIN_MOTOR_2"/>
    <property type="match status" value="1"/>
</dbReference>
<evidence type="ECO:0000256" key="3">
    <source>
        <dbReference type="ARBA" id="ARBA00022741"/>
    </source>
</evidence>
<evidence type="ECO:0000256" key="4">
    <source>
        <dbReference type="ARBA" id="ARBA00022840"/>
    </source>
</evidence>
<dbReference type="GO" id="GO:0005874">
    <property type="term" value="C:microtubule"/>
    <property type="evidence" value="ECO:0007669"/>
    <property type="project" value="UniProtKB-KW"/>
</dbReference>
<dbReference type="Gene3D" id="3.40.850.10">
    <property type="entry name" value="Kinesin motor domain"/>
    <property type="match status" value="1"/>
</dbReference>
<dbReference type="InterPro" id="IPR027640">
    <property type="entry name" value="Kinesin-like_fam"/>
</dbReference>
<dbReference type="FunFam" id="3.40.850.10:FF:000074">
    <property type="entry name" value="p-loop containing nucleoside triphosphate hydrolase superfamily protein"/>
    <property type="match status" value="1"/>
</dbReference>
<evidence type="ECO:0000259" key="9">
    <source>
        <dbReference type="PROSITE" id="PS50067"/>
    </source>
</evidence>